<dbReference type="InterPro" id="IPR051533">
    <property type="entry name" value="WaaL-like"/>
</dbReference>
<feature type="transmembrane region" description="Helical" evidence="5">
    <location>
        <begin position="89"/>
        <end position="106"/>
    </location>
</feature>
<feature type="transmembrane region" description="Helical" evidence="5">
    <location>
        <begin position="126"/>
        <end position="144"/>
    </location>
</feature>
<sequence>MLGLLFSAMVFYWSLIRGYRLDAIGLVLVLNMILWLGSGLVVGSMGLSSFASPGFYNGDGRILLSCLPLLALAVAPVTTWELQQFIRQLQWVVVVSIAVYLFWLITGNRSLAGAGHADEFHAFFTSHTGSGTFFGCIAVFAIVFNAERIKRGQLLFALLLLGPVFSSGSREGLVGVMAALGWFLFAKRKNPLILLPILLIALALVPAVEMMSNKAYNRTLGMFSQESLAGMTGQVEAGIKSDWAVGDWNPEESNDKLETGDVTTLVRMMLWVYAGKRFVDSPIVGMGWGRFNDRQLTLIDTPLLGIAFDGRRVFNTASAHNSYFHILAESGLLGMGLYLALWIALFFRARKAETLFKPLQSVRAYFVACQALVVYLLACALTGHALAAPSVMVPVVTILGVGAAYYRTAVAIGPPSADNPQEHTHDPKPIG</sequence>
<evidence type="ECO:0000256" key="2">
    <source>
        <dbReference type="ARBA" id="ARBA00022692"/>
    </source>
</evidence>
<feature type="domain" description="O-antigen ligase-related" evidence="6">
    <location>
        <begin position="156"/>
        <end position="339"/>
    </location>
</feature>
<evidence type="ECO:0000256" key="5">
    <source>
        <dbReference type="SAM" id="Phobius"/>
    </source>
</evidence>
<keyword evidence="4 5" id="KW-0472">Membrane</keyword>
<dbReference type="RefSeq" id="WP_015817488.1">
    <property type="nucleotide sequence ID" value="NC_012997.1"/>
</dbReference>
<dbReference type="STRING" id="377629.TERTU_4511"/>
<evidence type="ECO:0000313" key="8">
    <source>
        <dbReference type="Proteomes" id="UP000009080"/>
    </source>
</evidence>
<keyword evidence="2 5" id="KW-0812">Transmembrane</keyword>
<evidence type="ECO:0000259" key="6">
    <source>
        <dbReference type="Pfam" id="PF04932"/>
    </source>
</evidence>
<protein>
    <submittedName>
        <fullName evidence="7">O-antigen polymerase</fullName>
    </submittedName>
</protein>
<keyword evidence="8" id="KW-1185">Reference proteome</keyword>
<gene>
    <name evidence="7" type="ordered locus">TERTU_4511</name>
</gene>
<organism evidence="7 8">
    <name type="scientific">Teredinibacter turnerae (strain ATCC 39867 / T7901)</name>
    <dbReference type="NCBI Taxonomy" id="377629"/>
    <lineage>
        <taxon>Bacteria</taxon>
        <taxon>Pseudomonadati</taxon>
        <taxon>Pseudomonadota</taxon>
        <taxon>Gammaproteobacteria</taxon>
        <taxon>Cellvibrionales</taxon>
        <taxon>Cellvibrionaceae</taxon>
        <taxon>Teredinibacter</taxon>
    </lineage>
</organism>
<evidence type="ECO:0000313" key="7">
    <source>
        <dbReference type="EMBL" id="ACR11376.1"/>
    </source>
</evidence>
<accession>C5BJM7</accession>
<evidence type="ECO:0000256" key="1">
    <source>
        <dbReference type="ARBA" id="ARBA00004141"/>
    </source>
</evidence>
<feature type="transmembrane region" description="Helical" evidence="5">
    <location>
        <begin position="21"/>
        <end position="42"/>
    </location>
</feature>
<feature type="transmembrane region" description="Helical" evidence="5">
    <location>
        <begin position="156"/>
        <end position="185"/>
    </location>
</feature>
<evidence type="ECO:0000256" key="3">
    <source>
        <dbReference type="ARBA" id="ARBA00022989"/>
    </source>
</evidence>
<feature type="transmembrane region" description="Helical" evidence="5">
    <location>
        <begin position="62"/>
        <end position="82"/>
    </location>
</feature>
<evidence type="ECO:0000256" key="4">
    <source>
        <dbReference type="ARBA" id="ARBA00023136"/>
    </source>
</evidence>
<reference evidence="7 8" key="1">
    <citation type="journal article" date="2009" name="PLoS ONE">
        <title>The complete genome of Teredinibacter turnerae T7901: an intracellular endosymbiont of marine wood-boring bivalves (shipworms).</title>
        <authorList>
            <person name="Yang J.C."/>
            <person name="Madupu R."/>
            <person name="Durkin A.S."/>
            <person name="Ekborg N.A."/>
            <person name="Pedamallu C.S."/>
            <person name="Hostetler J.B."/>
            <person name="Radune D."/>
            <person name="Toms B.S."/>
            <person name="Henrissat B."/>
            <person name="Coutinho P.M."/>
            <person name="Schwarz S."/>
            <person name="Field L."/>
            <person name="Trindade-Silva A.E."/>
            <person name="Soares C.A.G."/>
            <person name="Elshahawi S."/>
            <person name="Hanora A."/>
            <person name="Schmidt E.W."/>
            <person name="Haygood M.G."/>
            <person name="Posfai J."/>
            <person name="Benner J."/>
            <person name="Madinger C."/>
            <person name="Nove J."/>
            <person name="Anton B."/>
            <person name="Chaudhary K."/>
            <person name="Foster J."/>
            <person name="Holman A."/>
            <person name="Kumar S."/>
            <person name="Lessard P.A."/>
            <person name="Luyten Y.A."/>
            <person name="Slatko B."/>
            <person name="Wood N."/>
            <person name="Wu B."/>
            <person name="Teplitski M."/>
            <person name="Mougous J.D."/>
            <person name="Ward N."/>
            <person name="Eisen J.A."/>
            <person name="Badger J.H."/>
            <person name="Distel D.L."/>
        </authorList>
    </citation>
    <scope>NUCLEOTIDE SEQUENCE [LARGE SCALE GENOMIC DNA]</scope>
    <source>
        <strain evidence="8">ATCC 39867 / T7901</strain>
    </source>
</reference>
<feature type="transmembrane region" description="Helical" evidence="5">
    <location>
        <begin position="191"/>
        <end position="208"/>
    </location>
</feature>
<dbReference type="PANTHER" id="PTHR37422:SF13">
    <property type="entry name" value="LIPOPOLYSACCHARIDE BIOSYNTHESIS PROTEIN PA4999-RELATED"/>
    <property type="match status" value="1"/>
</dbReference>
<proteinExistence type="predicted"/>
<keyword evidence="3 5" id="KW-1133">Transmembrane helix</keyword>
<dbReference type="AlphaFoldDB" id="C5BJM7"/>
<dbReference type="eggNOG" id="COG3307">
    <property type="taxonomic scope" value="Bacteria"/>
</dbReference>
<dbReference type="GO" id="GO:0016020">
    <property type="term" value="C:membrane"/>
    <property type="evidence" value="ECO:0007669"/>
    <property type="project" value="UniProtKB-SubCell"/>
</dbReference>
<dbReference type="PANTHER" id="PTHR37422">
    <property type="entry name" value="TEICHURONIC ACID BIOSYNTHESIS PROTEIN TUAE"/>
    <property type="match status" value="1"/>
</dbReference>
<dbReference type="Proteomes" id="UP000009080">
    <property type="component" value="Chromosome"/>
</dbReference>
<feature type="transmembrane region" description="Helical" evidence="5">
    <location>
        <begin position="326"/>
        <end position="347"/>
    </location>
</feature>
<dbReference type="Pfam" id="PF04932">
    <property type="entry name" value="Wzy_C"/>
    <property type="match status" value="1"/>
</dbReference>
<dbReference type="InterPro" id="IPR007016">
    <property type="entry name" value="O-antigen_ligase-rel_domated"/>
</dbReference>
<dbReference type="HOGENOM" id="CLU_636050_0_0_6"/>
<comment type="subcellular location">
    <subcellularLocation>
        <location evidence="1">Membrane</location>
        <topology evidence="1">Multi-pass membrane protein</topology>
    </subcellularLocation>
</comment>
<dbReference type="KEGG" id="ttu:TERTU_4511"/>
<name>C5BJM7_TERTT</name>
<dbReference type="EMBL" id="CP001614">
    <property type="protein sequence ID" value="ACR11376.1"/>
    <property type="molecule type" value="Genomic_DNA"/>
</dbReference>
<feature type="transmembrane region" description="Helical" evidence="5">
    <location>
        <begin position="359"/>
        <end position="378"/>
    </location>
</feature>
<feature type="transmembrane region" description="Helical" evidence="5">
    <location>
        <begin position="385"/>
        <end position="406"/>
    </location>
</feature>